<feature type="active site" description="Charge relay system" evidence="10">
    <location>
        <position position="73"/>
    </location>
</feature>
<sequence length="150" mass="16992">MIRITKKFDFEAGHALFGYDGKCKNLHGHSYKLYVTVIGEPINNPHNVKNGMVIDFGDLKRIVQEQIIDAFDHAMVFNELSPHKALADELRAKGHRIITVPYQPTSENLVTDFAQRIAYQLPAGVTLFSIRLCETESSYAEWFASDNSAY</sequence>
<evidence type="ECO:0000256" key="7">
    <source>
        <dbReference type="ARBA" id="ARBA00023239"/>
    </source>
</evidence>
<reference evidence="12" key="1">
    <citation type="journal article" date="2017" name="Genome Announc.">
        <title>Twelve Complete Reference Genomes of Clinical Isolates in the Capnocytophaga Genus.</title>
        <authorList>
            <person name="Villarma A."/>
            <person name="Gulvik C.A."/>
            <person name="Rowe L.A."/>
            <person name="Sheth M."/>
            <person name="Juieng P."/>
            <person name="Nicholson A.C."/>
            <person name="Loparev V.N."/>
            <person name="McQuiston J.R."/>
        </authorList>
    </citation>
    <scope>NUCLEOTIDE SEQUENCE</scope>
    <source>
        <strain evidence="12">H4486</strain>
        <strain evidence="13">KC1668</strain>
    </source>
</reference>
<dbReference type="AlphaFoldDB" id="A0A2A3N7T9"/>
<dbReference type="OrthoDB" id="9804698at2"/>
<feature type="binding site" evidence="11">
    <location>
        <position position="29"/>
    </location>
    <ligand>
        <name>Zn(2+)</name>
        <dbReference type="ChEBI" id="CHEBI:29105"/>
    </ligand>
</feature>
<feature type="active site" description="Charge relay system" evidence="10">
    <location>
        <position position="134"/>
    </location>
</feature>
<protein>
    <recommendedName>
        <fullName evidence="4">6-carboxy-5,6,7,8-tetrahydropterin synthase</fullName>
        <ecNumber evidence="3">4.1.2.50</ecNumber>
    </recommendedName>
    <alternativeName>
        <fullName evidence="8">Queuosine biosynthesis protein QueD</fullName>
    </alternativeName>
</protein>
<dbReference type="eggNOG" id="COG0720">
    <property type="taxonomic scope" value="Bacteria"/>
</dbReference>
<evidence type="ECO:0000313" key="15">
    <source>
        <dbReference type="Proteomes" id="UP000217301"/>
    </source>
</evidence>
<feature type="binding site" evidence="11">
    <location>
        <position position="14"/>
    </location>
    <ligand>
        <name>Zn(2+)</name>
        <dbReference type="ChEBI" id="CHEBI:29105"/>
    </ligand>
</feature>
<evidence type="ECO:0000313" key="12">
    <source>
        <dbReference type="EMBL" id="ATA79521.1"/>
    </source>
</evidence>
<feature type="binding site" evidence="11">
    <location>
        <position position="27"/>
    </location>
    <ligand>
        <name>Zn(2+)</name>
        <dbReference type="ChEBI" id="CHEBI:29105"/>
    </ligand>
</feature>
<dbReference type="PANTHER" id="PTHR12589:SF7">
    <property type="entry name" value="6-PYRUVOYL TETRAHYDROBIOPTERIN SYNTHASE"/>
    <property type="match status" value="1"/>
</dbReference>
<keyword evidence="6 11" id="KW-0862">Zinc</keyword>
<dbReference type="EMBL" id="CP022383">
    <property type="protein sequence ID" value="ATA79521.1"/>
    <property type="molecule type" value="Genomic_DNA"/>
</dbReference>
<keyword evidence="15" id="KW-1185">Reference proteome</keyword>
<comment type="cofactor">
    <cofactor evidence="11">
        <name>Zn(2+)</name>
        <dbReference type="ChEBI" id="CHEBI:29105"/>
    </cofactor>
    <text evidence="11">Binds 1 zinc ion per subunit.</text>
</comment>
<dbReference type="InterPro" id="IPR007115">
    <property type="entry name" value="6-PTP_synth/QueD"/>
</dbReference>
<evidence type="ECO:0000256" key="4">
    <source>
        <dbReference type="ARBA" id="ARBA00018141"/>
    </source>
</evidence>
<evidence type="ECO:0000256" key="9">
    <source>
        <dbReference type="ARBA" id="ARBA00048807"/>
    </source>
</evidence>
<accession>A0A2A3N7T9</accession>
<dbReference type="Gene3D" id="3.30.479.10">
    <property type="entry name" value="6-pyruvoyl tetrahydropterin synthase/QueD"/>
    <property type="match status" value="1"/>
</dbReference>
<evidence type="ECO:0000313" key="13">
    <source>
        <dbReference type="EMBL" id="ATA84208.1"/>
    </source>
</evidence>
<feature type="active site" description="Proton acceptor" evidence="10">
    <location>
        <position position="23"/>
    </location>
</feature>
<name>A0A2A3N7T9_CAPSP</name>
<proteinExistence type="inferred from homology"/>
<dbReference type="STRING" id="553177.CAPSP0001_1621"/>
<dbReference type="KEGG" id="cspu:CGC55_06680"/>
<evidence type="ECO:0000256" key="8">
    <source>
        <dbReference type="ARBA" id="ARBA00031449"/>
    </source>
</evidence>
<comment type="catalytic activity">
    <reaction evidence="9">
        <text>7,8-dihydroneopterin 3'-triphosphate + H2O = 6-carboxy-5,6,7,8-tetrahydropterin + triphosphate + acetaldehyde + 2 H(+)</text>
        <dbReference type="Rhea" id="RHEA:27966"/>
        <dbReference type="ChEBI" id="CHEBI:15343"/>
        <dbReference type="ChEBI" id="CHEBI:15377"/>
        <dbReference type="ChEBI" id="CHEBI:15378"/>
        <dbReference type="ChEBI" id="CHEBI:18036"/>
        <dbReference type="ChEBI" id="CHEBI:58462"/>
        <dbReference type="ChEBI" id="CHEBI:61032"/>
        <dbReference type="EC" id="4.1.2.50"/>
    </reaction>
</comment>
<dbReference type="RefSeq" id="WP_002679771.1">
    <property type="nucleotide sequence ID" value="NZ_CAUPAO010000042.1"/>
</dbReference>
<keyword evidence="5 11" id="KW-0479">Metal-binding</keyword>
<dbReference type="EC" id="4.1.2.50" evidence="3"/>
<evidence type="ECO:0000313" key="16">
    <source>
        <dbReference type="Proteomes" id="UP000217334"/>
    </source>
</evidence>
<dbReference type="GO" id="GO:0046872">
    <property type="term" value="F:metal ion binding"/>
    <property type="evidence" value="ECO:0007669"/>
    <property type="project" value="UniProtKB-KW"/>
</dbReference>
<dbReference type="UniPathway" id="UPA00391"/>
<evidence type="ECO:0000256" key="6">
    <source>
        <dbReference type="ARBA" id="ARBA00022833"/>
    </source>
</evidence>
<dbReference type="PANTHER" id="PTHR12589">
    <property type="entry name" value="PYRUVOYL TETRAHYDROBIOPTERIN SYNTHASE"/>
    <property type="match status" value="1"/>
</dbReference>
<dbReference type="PIRSF" id="PIRSF006113">
    <property type="entry name" value="PTP_synth"/>
    <property type="match status" value="1"/>
</dbReference>
<gene>
    <name evidence="13" type="ORF">CGC55_06680</name>
    <name evidence="12" type="ORF">CGC59_07480</name>
    <name evidence="14" type="ORF">NCTC11653_01956</name>
</gene>
<reference evidence="14 17" key="3">
    <citation type="submission" date="2018-06" db="EMBL/GenBank/DDBJ databases">
        <authorList>
            <consortium name="Pathogen Informatics"/>
            <person name="Doyle S."/>
        </authorList>
    </citation>
    <scope>NUCLEOTIDE SEQUENCE [LARGE SCALE GENOMIC DNA]</scope>
    <source>
        <strain evidence="14 17">NCTC11653</strain>
    </source>
</reference>
<dbReference type="GO" id="GO:0070497">
    <property type="term" value="F:6-carboxytetrahydropterin synthase activity"/>
    <property type="evidence" value="ECO:0007669"/>
    <property type="project" value="UniProtKB-EC"/>
</dbReference>
<reference evidence="15 16" key="2">
    <citation type="submission" date="2017-06" db="EMBL/GenBank/DDBJ databases">
        <title>Capnocytophaga spp. assemblies.</title>
        <authorList>
            <person name="Gulvik C.A."/>
        </authorList>
    </citation>
    <scope>NUCLEOTIDE SEQUENCE [LARGE SCALE GENOMIC DNA]</scope>
    <source>
        <strain evidence="16">H4486</strain>
        <strain evidence="15">KC1668</strain>
    </source>
</reference>
<evidence type="ECO:0000256" key="10">
    <source>
        <dbReference type="PIRSR" id="PIRSR006113-1"/>
    </source>
</evidence>
<evidence type="ECO:0000313" key="17">
    <source>
        <dbReference type="Proteomes" id="UP000249902"/>
    </source>
</evidence>
<dbReference type="SUPFAM" id="SSF55620">
    <property type="entry name" value="Tetrahydrobiopterin biosynthesis enzymes-like"/>
    <property type="match status" value="1"/>
</dbReference>
<dbReference type="EMBL" id="CP022385">
    <property type="protein sequence ID" value="ATA84208.1"/>
    <property type="molecule type" value="Genomic_DNA"/>
</dbReference>
<evidence type="ECO:0000313" key="14">
    <source>
        <dbReference type="EMBL" id="SQA76042.1"/>
    </source>
</evidence>
<evidence type="ECO:0000256" key="11">
    <source>
        <dbReference type="PIRSR" id="PIRSR006113-2"/>
    </source>
</evidence>
<evidence type="ECO:0000256" key="3">
    <source>
        <dbReference type="ARBA" id="ARBA00012982"/>
    </source>
</evidence>
<dbReference type="Proteomes" id="UP000217301">
    <property type="component" value="Chromosome"/>
</dbReference>
<dbReference type="Pfam" id="PF01242">
    <property type="entry name" value="PTPS"/>
    <property type="match status" value="1"/>
</dbReference>
<evidence type="ECO:0000256" key="2">
    <source>
        <dbReference type="ARBA" id="ARBA00008900"/>
    </source>
</evidence>
<organism evidence="12 16">
    <name type="scientific">Capnocytophaga sputigena</name>
    <dbReference type="NCBI Taxonomy" id="1019"/>
    <lineage>
        <taxon>Bacteria</taxon>
        <taxon>Pseudomonadati</taxon>
        <taxon>Bacteroidota</taxon>
        <taxon>Flavobacteriia</taxon>
        <taxon>Flavobacteriales</taxon>
        <taxon>Flavobacteriaceae</taxon>
        <taxon>Capnocytophaga</taxon>
    </lineage>
</organism>
<keyword evidence="7" id="KW-0456">Lyase</keyword>
<comment type="pathway">
    <text evidence="1">Purine metabolism; 7-cyano-7-deazaguanine biosynthesis.</text>
</comment>
<dbReference type="Proteomes" id="UP000249902">
    <property type="component" value="Unassembled WGS sequence"/>
</dbReference>
<evidence type="ECO:0000256" key="1">
    <source>
        <dbReference type="ARBA" id="ARBA00005061"/>
    </source>
</evidence>
<dbReference type="Proteomes" id="UP000217334">
    <property type="component" value="Chromosome"/>
</dbReference>
<comment type="similarity">
    <text evidence="2">Belongs to the PTPS family. QueD subfamily.</text>
</comment>
<dbReference type="InterPro" id="IPR038418">
    <property type="entry name" value="6-PTP_synth/QueD_sf"/>
</dbReference>
<dbReference type="EMBL" id="UAVP01000008">
    <property type="protein sequence ID" value="SQA76042.1"/>
    <property type="molecule type" value="Genomic_DNA"/>
</dbReference>
<evidence type="ECO:0000256" key="5">
    <source>
        <dbReference type="ARBA" id="ARBA00022723"/>
    </source>
</evidence>